<proteinExistence type="predicted"/>
<dbReference type="AlphaFoldDB" id="A0AAV1E7P0"/>
<dbReference type="Proteomes" id="UP001161247">
    <property type="component" value="Chromosome 8"/>
</dbReference>
<protein>
    <submittedName>
        <fullName evidence="1">OLC1v1016664C1</fullName>
    </submittedName>
</protein>
<reference evidence="1" key="1">
    <citation type="submission" date="2023-03" db="EMBL/GenBank/DDBJ databases">
        <authorList>
            <person name="Julca I."/>
        </authorList>
    </citation>
    <scope>NUCLEOTIDE SEQUENCE</scope>
</reference>
<gene>
    <name evidence="1" type="ORF">OLC1_LOCUS22161</name>
</gene>
<evidence type="ECO:0000313" key="1">
    <source>
        <dbReference type="EMBL" id="CAI9115689.1"/>
    </source>
</evidence>
<name>A0AAV1E7P0_OLDCO</name>
<accession>A0AAV1E7P0</accession>
<dbReference type="EMBL" id="OX459125">
    <property type="protein sequence ID" value="CAI9115689.1"/>
    <property type="molecule type" value="Genomic_DNA"/>
</dbReference>
<sequence>MDSMFPLGFLLRALRVVRYIVEEPEFVISGRQFSVYSKTYDGGAVSFQLISPTPIRGPPPVAAVRGLNLQNITRFLKGRASDRDKTTVSIEVIREMNAIVFKADDDSIDDSILTLTYVDMLSGFHVERHQVEDIYYDATVTLSHCEFVRAVSAFSGFPGNVLGRRCRDKSAGAASFDTVKMSASTEGIKFGLQRYSLFYPAASLTLIFLSKHSWRSCSHRME</sequence>
<evidence type="ECO:0000313" key="2">
    <source>
        <dbReference type="Proteomes" id="UP001161247"/>
    </source>
</evidence>
<organism evidence="1 2">
    <name type="scientific">Oldenlandia corymbosa var. corymbosa</name>
    <dbReference type="NCBI Taxonomy" id="529605"/>
    <lineage>
        <taxon>Eukaryota</taxon>
        <taxon>Viridiplantae</taxon>
        <taxon>Streptophyta</taxon>
        <taxon>Embryophyta</taxon>
        <taxon>Tracheophyta</taxon>
        <taxon>Spermatophyta</taxon>
        <taxon>Magnoliopsida</taxon>
        <taxon>eudicotyledons</taxon>
        <taxon>Gunneridae</taxon>
        <taxon>Pentapetalae</taxon>
        <taxon>asterids</taxon>
        <taxon>lamiids</taxon>
        <taxon>Gentianales</taxon>
        <taxon>Rubiaceae</taxon>
        <taxon>Rubioideae</taxon>
        <taxon>Spermacoceae</taxon>
        <taxon>Hedyotis-Oldenlandia complex</taxon>
        <taxon>Oldenlandia</taxon>
    </lineage>
</organism>
<keyword evidence="2" id="KW-1185">Reference proteome</keyword>